<dbReference type="GO" id="GO:0008173">
    <property type="term" value="F:RNA methyltransferase activity"/>
    <property type="evidence" value="ECO:0007669"/>
    <property type="project" value="InterPro"/>
</dbReference>
<dbReference type="GO" id="GO:0006396">
    <property type="term" value="P:RNA processing"/>
    <property type="evidence" value="ECO:0007669"/>
    <property type="project" value="InterPro"/>
</dbReference>
<dbReference type="GO" id="GO:0005737">
    <property type="term" value="C:cytoplasm"/>
    <property type="evidence" value="ECO:0007669"/>
    <property type="project" value="UniProtKB-ARBA"/>
</dbReference>
<sequence length="261" mass="28406">MVITSLDNPVVKLTMSLKQKKYRQQLKKYTIEGIKLVEEALKSNAPVEYILTVDEKTYYSGIKTYVVSEKVLSKLSEVESPQGIMAVVNMEEHGLNDIIKGENNLIVVLDGLQDPGNIGTIIRTADAMGVSGIIAVKGTGDIYNSKAIRASMGSIFHIPVVYIDDLLSAYDFLKKRGIRVIATSLNGDMYPYDINFMNSAVVFGNEGNGISSISESQADHLVKIPMVGLAESLNVAASAAVILYEALRQRKKGGLCGERKA</sequence>
<evidence type="ECO:0000256" key="3">
    <source>
        <dbReference type="ARBA" id="ARBA00022679"/>
    </source>
</evidence>
<dbReference type="InterPro" id="IPR029026">
    <property type="entry name" value="tRNA_m1G_MTases_N"/>
</dbReference>
<feature type="domain" description="RNA 2-O ribose methyltransferase substrate binding" evidence="4">
    <location>
        <begin position="30"/>
        <end position="94"/>
    </location>
</feature>
<dbReference type="OrthoDB" id="9794400at2"/>
<evidence type="ECO:0000256" key="1">
    <source>
        <dbReference type="ARBA" id="ARBA00007228"/>
    </source>
</evidence>
<dbReference type="SUPFAM" id="SSF75217">
    <property type="entry name" value="alpha/beta knot"/>
    <property type="match status" value="1"/>
</dbReference>
<gene>
    <name evidence="5" type="ORF">SAMN02746089_01015</name>
</gene>
<proteinExistence type="inferred from homology"/>
<dbReference type="EMBL" id="FQVH01000008">
    <property type="protein sequence ID" value="SHE92794.1"/>
    <property type="molecule type" value="Genomic_DNA"/>
</dbReference>
<keyword evidence="2 5" id="KW-0489">Methyltransferase</keyword>
<dbReference type="InterPro" id="IPR029028">
    <property type="entry name" value="Alpha/beta_knot_MTases"/>
</dbReference>
<keyword evidence="3 5" id="KW-0808">Transferase</keyword>
<dbReference type="Gene3D" id="3.30.1330.30">
    <property type="match status" value="1"/>
</dbReference>
<evidence type="ECO:0000259" key="4">
    <source>
        <dbReference type="SMART" id="SM00967"/>
    </source>
</evidence>
<dbReference type="InterPro" id="IPR001537">
    <property type="entry name" value="SpoU_MeTrfase"/>
</dbReference>
<dbReference type="Pfam" id="PF22435">
    <property type="entry name" value="MRM3-like_sub_bind"/>
    <property type="match status" value="1"/>
</dbReference>
<dbReference type="InterPro" id="IPR051259">
    <property type="entry name" value="rRNA_Methyltransferase"/>
</dbReference>
<protein>
    <submittedName>
        <fullName evidence="5">RNA methyltransferase, TrmH family</fullName>
    </submittedName>
</protein>
<reference evidence="5 6" key="1">
    <citation type="submission" date="2016-11" db="EMBL/GenBank/DDBJ databases">
        <authorList>
            <person name="Jaros S."/>
            <person name="Januszkiewicz K."/>
            <person name="Wedrychowicz H."/>
        </authorList>
    </citation>
    <scope>NUCLEOTIDE SEQUENCE [LARGE SCALE GENOMIC DNA]</scope>
    <source>
        <strain evidence="5 6">DSM 17918</strain>
    </source>
</reference>
<dbReference type="InterPro" id="IPR013123">
    <property type="entry name" value="SpoU_subst-bd"/>
</dbReference>
<evidence type="ECO:0000313" key="6">
    <source>
        <dbReference type="Proteomes" id="UP000184088"/>
    </source>
</evidence>
<dbReference type="PANTHER" id="PTHR43191:SF2">
    <property type="entry name" value="RRNA METHYLTRANSFERASE 3, MITOCHONDRIAL"/>
    <property type="match status" value="1"/>
</dbReference>
<organism evidence="5 6">
    <name type="scientific">Caldanaerobius fijiensis DSM 17918</name>
    <dbReference type="NCBI Taxonomy" id="1121256"/>
    <lineage>
        <taxon>Bacteria</taxon>
        <taxon>Bacillati</taxon>
        <taxon>Bacillota</taxon>
        <taxon>Clostridia</taxon>
        <taxon>Thermoanaerobacterales</taxon>
        <taxon>Thermoanaerobacteraceae</taxon>
        <taxon>Caldanaerobius</taxon>
    </lineage>
</organism>
<keyword evidence="6" id="KW-1185">Reference proteome</keyword>
<comment type="similarity">
    <text evidence="1">Belongs to the class IV-like SAM-binding methyltransferase superfamily. RNA methyltransferase TrmH family.</text>
</comment>
<dbReference type="STRING" id="1121256.SAMN02746089_01015"/>
<dbReference type="Gene3D" id="3.40.1280.10">
    <property type="match status" value="1"/>
</dbReference>
<dbReference type="Pfam" id="PF00588">
    <property type="entry name" value="SpoU_methylase"/>
    <property type="match status" value="1"/>
</dbReference>
<evidence type="ECO:0000313" key="5">
    <source>
        <dbReference type="EMBL" id="SHE92794.1"/>
    </source>
</evidence>
<name>A0A1M4XGW2_9THEO</name>
<dbReference type="RefSeq" id="WP_073342292.1">
    <property type="nucleotide sequence ID" value="NZ_FQVH01000008.1"/>
</dbReference>
<dbReference type="CDD" id="cd18095">
    <property type="entry name" value="SpoU-like_rRNA-MTase"/>
    <property type="match status" value="1"/>
</dbReference>
<accession>A0A1M4XGW2</accession>
<evidence type="ECO:0000256" key="2">
    <source>
        <dbReference type="ARBA" id="ARBA00022603"/>
    </source>
</evidence>
<dbReference type="GO" id="GO:0003723">
    <property type="term" value="F:RNA binding"/>
    <property type="evidence" value="ECO:0007669"/>
    <property type="project" value="InterPro"/>
</dbReference>
<dbReference type="InterPro" id="IPR029064">
    <property type="entry name" value="Ribosomal_eL30-like_sf"/>
</dbReference>
<dbReference type="SMART" id="SM00967">
    <property type="entry name" value="SpoU_sub_bind"/>
    <property type="match status" value="1"/>
</dbReference>
<dbReference type="AlphaFoldDB" id="A0A1M4XGW2"/>
<dbReference type="PANTHER" id="PTHR43191">
    <property type="entry name" value="RRNA METHYLTRANSFERASE 3"/>
    <property type="match status" value="1"/>
</dbReference>
<dbReference type="SUPFAM" id="SSF55315">
    <property type="entry name" value="L30e-like"/>
    <property type="match status" value="1"/>
</dbReference>
<dbReference type="InterPro" id="IPR053888">
    <property type="entry name" value="MRM3-like_sub_bind"/>
</dbReference>
<dbReference type="Proteomes" id="UP000184088">
    <property type="component" value="Unassembled WGS sequence"/>
</dbReference>
<dbReference type="GO" id="GO:0032259">
    <property type="term" value="P:methylation"/>
    <property type="evidence" value="ECO:0007669"/>
    <property type="project" value="UniProtKB-KW"/>
</dbReference>